<dbReference type="GO" id="GO:0005737">
    <property type="term" value="C:cytoplasm"/>
    <property type="evidence" value="ECO:0007669"/>
    <property type="project" value="UniProtKB-ARBA"/>
</dbReference>
<dbReference type="Proteomes" id="UP001283361">
    <property type="component" value="Unassembled WGS sequence"/>
</dbReference>
<evidence type="ECO:0000313" key="5">
    <source>
        <dbReference type="EMBL" id="KAK3749100.1"/>
    </source>
</evidence>
<keyword evidence="2" id="KW-0677">Repeat</keyword>
<dbReference type="InterPro" id="IPR011333">
    <property type="entry name" value="SKP1/BTB/POZ_sf"/>
</dbReference>
<dbReference type="PROSITE" id="PS50097">
    <property type="entry name" value="BTB"/>
    <property type="match status" value="1"/>
</dbReference>
<dbReference type="EMBL" id="JAWDGP010005963">
    <property type="protein sequence ID" value="KAK3749100.1"/>
    <property type="molecule type" value="Genomic_DNA"/>
</dbReference>
<dbReference type="SMART" id="SM00612">
    <property type="entry name" value="Kelch"/>
    <property type="match status" value="6"/>
</dbReference>
<dbReference type="PANTHER" id="PTHR45632:SF3">
    <property type="entry name" value="KELCH-LIKE PROTEIN 32"/>
    <property type="match status" value="1"/>
</dbReference>
<sequence length="736" mass="81201">MLQHKSDAERRHILYGAKFVFNPRELQTYHQLLRAPQVKMALLDIEDMDLESGGDGCYRGDTIFGILAELRQAGKFCDAVIKVKNQTYPIHRNIMSACSPYFKSLFTSHAFSTEKREVSIPGLPAEAARQIIDFAYTRTAKLSAENIEVLTAVADQFHVHGLLKLCCEYLHKNLTHANCLGILRFAQTINCKGLEKSALRFALKNFGKIYNTSNEFLQLPLDTLCSILSSDQLNVSCEEFVFDAVCRWVDYCPNVRKIHMRRLLATVRLGLLPALVFEGKVKGHRHVQDNVEVKPLIMDTEAFLAELDKSEEPDFDMSLPFARPRVPHEILFVIGGWSGGRPIKMVETYDTRADRWVVCKSEDATPRAYHGVIAIGCIIYVVGGFDATECFNNCRAFDTRTKVWSEVAPMNIKRSYVSVAFLDGHIYAMGGFEGPPRNPSGVINSPRLRSAERFNPSTNQWTLIANMRERRSDASATSLNGEIYICGGFNGSECLCSAEVYSPVTDQWTLVPPMTSRRSGVGVIAYNNAIYAVGGFDGVSRTSTAERYSPTDRTWSSLPDMYNARSNFGIEVIDDMLFVIGGFNGETTIYNVECFDTQAGEWYNATDMNLYKSALSACVVRDLPDVRDYVYKKGENSSVQQQLQQTAGVQTAVATSSARTATTNTSPVVSSSAGTTTSRIFVPAFPPLSAGNSSIAIGSDLRLTSPNVLASRSFSSSSSSSPLSRSASSSSAATQA</sequence>
<dbReference type="Pfam" id="PF07707">
    <property type="entry name" value="BACK"/>
    <property type="match status" value="1"/>
</dbReference>
<feature type="domain" description="BTB" evidence="4">
    <location>
        <begin position="77"/>
        <end position="144"/>
    </location>
</feature>
<evidence type="ECO:0000256" key="3">
    <source>
        <dbReference type="SAM" id="MobiDB-lite"/>
    </source>
</evidence>
<comment type="caution">
    <text evidence="5">The sequence shown here is derived from an EMBL/GenBank/DDBJ whole genome shotgun (WGS) entry which is preliminary data.</text>
</comment>
<dbReference type="SMART" id="SM00875">
    <property type="entry name" value="BACK"/>
    <property type="match status" value="1"/>
</dbReference>
<dbReference type="InterPro" id="IPR006652">
    <property type="entry name" value="Kelch_1"/>
</dbReference>
<evidence type="ECO:0000259" key="4">
    <source>
        <dbReference type="PROSITE" id="PS50097"/>
    </source>
</evidence>
<evidence type="ECO:0000256" key="2">
    <source>
        <dbReference type="ARBA" id="ARBA00022737"/>
    </source>
</evidence>
<accession>A0AAE1D0G7</accession>
<feature type="region of interest" description="Disordered" evidence="3">
    <location>
        <begin position="711"/>
        <end position="736"/>
    </location>
</feature>
<dbReference type="Pfam" id="PF24681">
    <property type="entry name" value="Kelch_KLHDC2_KLHL20_DRC7"/>
    <property type="match status" value="1"/>
</dbReference>
<evidence type="ECO:0000313" key="6">
    <source>
        <dbReference type="Proteomes" id="UP001283361"/>
    </source>
</evidence>
<dbReference type="Gene3D" id="1.25.40.420">
    <property type="match status" value="1"/>
</dbReference>
<dbReference type="SUPFAM" id="SSF54695">
    <property type="entry name" value="POZ domain"/>
    <property type="match status" value="1"/>
</dbReference>
<organism evidence="5 6">
    <name type="scientific">Elysia crispata</name>
    <name type="common">lettuce slug</name>
    <dbReference type="NCBI Taxonomy" id="231223"/>
    <lineage>
        <taxon>Eukaryota</taxon>
        <taxon>Metazoa</taxon>
        <taxon>Spiralia</taxon>
        <taxon>Lophotrochozoa</taxon>
        <taxon>Mollusca</taxon>
        <taxon>Gastropoda</taxon>
        <taxon>Heterobranchia</taxon>
        <taxon>Euthyneura</taxon>
        <taxon>Panpulmonata</taxon>
        <taxon>Sacoglossa</taxon>
        <taxon>Placobranchoidea</taxon>
        <taxon>Plakobranchidae</taxon>
        <taxon>Elysia</taxon>
    </lineage>
</organism>
<protein>
    <recommendedName>
        <fullName evidence="4">BTB domain-containing protein</fullName>
    </recommendedName>
</protein>
<dbReference type="PANTHER" id="PTHR45632">
    <property type="entry name" value="LD33804P"/>
    <property type="match status" value="1"/>
</dbReference>
<dbReference type="AlphaFoldDB" id="A0AAE1D0G7"/>
<dbReference type="InterPro" id="IPR015915">
    <property type="entry name" value="Kelch-typ_b-propeller"/>
</dbReference>
<dbReference type="SMART" id="SM00225">
    <property type="entry name" value="BTB"/>
    <property type="match status" value="1"/>
</dbReference>
<dbReference type="Pfam" id="PF00651">
    <property type="entry name" value="BTB"/>
    <property type="match status" value="1"/>
</dbReference>
<keyword evidence="6" id="KW-1185">Reference proteome</keyword>
<dbReference type="Gene3D" id="3.30.710.10">
    <property type="entry name" value="Potassium Channel Kv1.1, Chain A"/>
    <property type="match status" value="1"/>
</dbReference>
<dbReference type="Pfam" id="PF01344">
    <property type="entry name" value="Kelch_1"/>
    <property type="match status" value="3"/>
</dbReference>
<gene>
    <name evidence="5" type="ORF">RRG08_034072</name>
</gene>
<dbReference type="InterPro" id="IPR000210">
    <property type="entry name" value="BTB/POZ_dom"/>
</dbReference>
<keyword evidence="1" id="KW-0880">Kelch repeat</keyword>
<name>A0AAE1D0G7_9GAST</name>
<dbReference type="FunFam" id="1.25.40.420:FF:000001">
    <property type="entry name" value="Kelch-like family member 12"/>
    <property type="match status" value="1"/>
</dbReference>
<dbReference type="Gene3D" id="2.120.10.80">
    <property type="entry name" value="Kelch-type beta propeller"/>
    <property type="match status" value="1"/>
</dbReference>
<dbReference type="InterPro" id="IPR011705">
    <property type="entry name" value="BACK"/>
</dbReference>
<proteinExistence type="predicted"/>
<dbReference type="SUPFAM" id="SSF117281">
    <property type="entry name" value="Kelch motif"/>
    <property type="match status" value="1"/>
</dbReference>
<reference evidence="5" key="1">
    <citation type="journal article" date="2023" name="G3 (Bethesda)">
        <title>A reference genome for the long-term kleptoplast-retaining sea slug Elysia crispata morphotype clarki.</title>
        <authorList>
            <person name="Eastman K.E."/>
            <person name="Pendleton A.L."/>
            <person name="Shaikh M.A."/>
            <person name="Suttiyut T."/>
            <person name="Ogas R."/>
            <person name="Tomko P."/>
            <person name="Gavelis G."/>
            <person name="Widhalm J.R."/>
            <person name="Wisecaver J.H."/>
        </authorList>
    </citation>
    <scope>NUCLEOTIDE SEQUENCE</scope>
    <source>
        <strain evidence="5">ECLA1</strain>
    </source>
</reference>
<evidence type="ECO:0000256" key="1">
    <source>
        <dbReference type="ARBA" id="ARBA00022441"/>
    </source>
</evidence>